<keyword evidence="4 7" id="KW-0472">Membrane</keyword>
<name>A0A9N9U6D5_9HYPO</name>
<dbReference type="Pfam" id="PF20684">
    <property type="entry name" value="Fung_rhodopsin"/>
    <property type="match status" value="1"/>
</dbReference>
<keyword evidence="10" id="KW-1185">Reference proteome</keyword>
<feature type="domain" description="Rhodopsin" evidence="8">
    <location>
        <begin position="27"/>
        <end position="271"/>
    </location>
</feature>
<comment type="similarity">
    <text evidence="5">Belongs to the SAT4 family.</text>
</comment>
<feature type="transmembrane region" description="Helical" evidence="7">
    <location>
        <begin position="179"/>
        <end position="200"/>
    </location>
</feature>
<evidence type="ECO:0000256" key="4">
    <source>
        <dbReference type="ARBA" id="ARBA00023136"/>
    </source>
</evidence>
<reference evidence="10" key="1">
    <citation type="submission" date="2019-06" db="EMBL/GenBank/DDBJ databases">
        <authorList>
            <person name="Broberg M."/>
        </authorList>
    </citation>
    <scope>NUCLEOTIDE SEQUENCE [LARGE SCALE GENOMIC DNA]</scope>
</reference>
<dbReference type="GO" id="GO:0016020">
    <property type="term" value="C:membrane"/>
    <property type="evidence" value="ECO:0007669"/>
    <property type="project" value="UniProtKB-SubCell"/>
</dbReference>
<accession>A0A9N9U6D5</accession>
<evidence type="ECO:0000256" key="2">
    <source>
        <dbReference type="ARBA" id="ARBA00022692"/>
    </source>
</evidence>
<evidence type="ECO:0000256" key="5">
    <source>
        <dbReference type="ARBA" id="ARBA00038359"/>
    </source>
</evidence>
<evidence type="ECO:0000313" key="9">
    <source>
        <dbReference type="EMBL" id="CAG9975524.1"/>
    </source>
</evidence>
<feature type="transmembrane region" description="Helical" evidence="7">
    <location>
        <begin position="15"/>
        <end position="35"/>
    </location>
</feature>
<feature type="non-terminal residue" evidence="9">
    <location>
        <position position="1"/>
    </location>
</feature>
<evidence type="ECO:0000256" key="1">
    <source>
        <dbReference type="ARBA" id="ARBA00004141"/>
    </source>
</evidence>
<protein>
    <recommendedName>
        <fullName evidence="8">Rhodopsin domain-containing protein</fullName>
    </recommendedName>
</protein>
<feature type="transmembrane region" description="Helical" evidence="7">
    <location>
        <begin position="212"/>
        <end position="234"/>
    </location>
</feature>
<dbReference type="PANTHER" id="PTHR33048:SF2">
    <property type="entry name" value="SRPK"/>
    <property type="match status" value="1"/>
</dbReference>
<evidence type="ECO:0000256" key="3">
    <source>
        <dbReference type="ARBA" id="ARBA00022989"/>
    </source>
</evidence>
<evidence type="ECO:0000313" key="10">
    <source>
        <dbReference type="Proteomes" id="UP000754883"/>
    </source>
</evidence>
<sequence length="367" mass="40520">MPITEYKPSFLQEAWALYGIGTAILLLRFAVRFKTIGISRLQFDDMFAFLVLIFYACDAATVHLVYFLGTNVEASTIQTQRELSAEDVADFTLGSKLQLVAWYSYTALLWSLKGTMLCFFSRMTIGTWHSLLVKMISIACALSYIAVFFTITFGCFPTSRNWQVVPDPGKTCTFKLQNLLVTTILNVLTDGAMLCIPLPLLWKLQVPFRQKLVIGILLSSGLFVIAAALIRLGFSLSSNASAANVNSWGVRETIVGIITVNIPALRPMFNRSFWTPGLSPPGSERRTKSGTGTGTGIKSTHLSAHVPEAFEMTTGKKGHLGNYTMYRSSTDGDSSEEGILRDPQPPSVLVSTSYEVRSELDLDETTW</sequence>
<dbReference type="AlphaFoldDB" id="A0A9N9U6D5"/>
<feature type="transmembrane region" description="Helical" evidence="7">
    <location>
        <begin position="132"/>
        <end position="159"/>
    </location>
</feature>
<evidence type="ECO:0000256" key="6">
    <source>
        <dbReference type="SAM" id="MobiDB-lite"/>
    </source>
</evidence>
<feature type="transmembrane region" description="Helical" evidence="7">
    <location>
        <begin position="47"/>
        <end position="68"/>
    </location>
</feature>
<proteinExistence type="inferred from homology"/>
<dbReference type="Proteomes" id="UP000754883">
    <property type="component" value="Unassembled WGS sequence"/>
</dbReference>
<dbReference type="PANTHER" id="PTHR33048">
    <property type="entry name" value="PTH11-LIKE INTEGRAL MEMBRANE PROTEIN (AFU_ORTHOLOGUE AFUA_5G11245)"/>
    <property type="match status" value="1"/>
</dbReference>
<evidence type="ECO:0000259" key="8">
    <source>
        <dbReference type="Pfam" id="PF20684"/>
    </source>
</evidence>
<feature type="region of interest" description="Disordered" evidence="6">
    <location>
        <begin position="321"/>
        <end position="352"/>
    </location>
</feature>
<reference evidence="9 10" key="2">
    <citation type="submission" date="2021-10" db="EMBL/GenBank/DDBJ databases">
        <authorList>
            <person name="Piombo E."/>
        </authorList>
    </citation>
    <scope>NUCLEOTIDE SEQUENCE [LARGE SCALE GENOMIC DNA]</scope>
</reference>
<comment type="subcellular location">
    <subcellularLocation>
        <location evidence="1">Membrane</location>
        <topology evidence="1">Multi-pass membrane protein</topology>
    </subcellularLocation>
</comment>
<keyword evidence="3 7" id="KW-1133">Transmembrane helix</keyword>
<dbReference type="EMBL" id="CABFNO020001268">
    <property type="protein sequence ID" value="CAG9975524.1"/>
    <property type="molecule type" value="Genomic_DNA"/>
</dbReference>
<dbReference type="OrthoDB" id="4329349at2759"/>
<dbReference type="InterPro" id="IPR052337">
    <property type="entry name" value="SAT4-like"/>
</dbReference>
<gene>
    <name evidence="9" type="ORF">CBYS24578_00012982</name>
</gene>
<keyword evidence="2 7" id="KW-0812">Transmembrane</keyword>
<comment type="caution">
    <text evidence="9">The sequence shown here is derived from an EMBL/GenBank/DDBJ whole genome shotgun (WGS) entry which is preliminary data.</text>
</comment>
<dbReference type="InterPro" id="IPR049326">
    <property type="entry name" value="Rhodopsin_dom_fungi"/>
</dbReference>
<feature type="region of interest" description="Disordered" evidence="6">
    <location>
        <begin position="276"/>
        <end position="300"/>
    </location>
</feature>
<organism evidence="9 10">
    <name type="scientific">Clonostachys byssicola</name>
    <dbReference type="NCBI Taxonomy" id="160290"/>
    <lineage>
        <taxon>Eukaryota</taxon>
        <taxon>Fungi</taxon>
        <taxon>Dikarya</taxon>
        <taxon>Ascomycota</taxon>
        <taxon>Pezizomycotina</taxon>
        <taxon>Sordariomycetes</taxon>
        <taxon>Hypocreomycetidae</taxon>
        <taxon>Hypocreales</taxon>
        <taxon>Bionectriaceae</taxon>
        <taxon>Clonostachys</taxon>
    </lineage>
</organism>
<feature type="transmembrane region" description="Helical" evidence="7">
    <location>
        <begin position="100"/>
        <end position="120"/>
    </location>
</feature>
<evidence type="ECO:0000256" key="7">
    <source>
        <dbReference type="SAM" id="Phobius"/>
    </source>
</evidence>